<evidence type="ECO:0000256" key="5">
    <source>
        <dbReference type="ARBA" id="ARBA00022833"/>
    </source>
</evidence>
<sequence>MFSQKNNMKTQKDHYYHPCKICGKIFSSKYYLKRHLRIHTGEKPFKCEYCGKEFTQKVHMKTHVLVFRHVCSVCGKIFQSKNHLARHMRTHTGEKPFKCNHCGKEFTQKRVHFVHVLSVGEFARPNTTLTATCAHTPERNHTHVNSAGKSNKQVKVCSVCGKSFPFKSTLDMHMRTHTGEKPFKCPLCGQRFTQKGTLKGHMNMNINSWFVLCFSGHVCSVCGKLCQSKFSLDMHMRIHTGEKPFKCTVCGKMFRQKGALKVTYIICNPNFITLLTLLFYYFSENLPGKVCSACGKMFQSKFSLEMHMRTHTGERPFTCNLCENIQAKACSVCGKLFPSKYGLDLHMRIHTGEKPFNCIVCVTLLTLGFGSIWPIPRNNTKKGPVYMYIAVCCIEARSRLTHPQVFIVNVQKNGFETFMCELQIHCTIGFGHFSDILSYSQCMTLLLTWFIGPWCMSSHTTYDIMIQVIETIFSFLAEDLQAKACSVCGKLFPSKYGLDMHMRIHTGEKPFICSVCGKSFSQKGTLKAHVFCKHQTIREGVKIYACNWCGKMFSSGSLLRRHHVVHTGEKPYVCDICHRGFTQKSDMMNHKKVQHFSKNVFVFSGKSGTQCDLCMKIFRGPFHLRRHMVVHTGEKPFTCDICQRATRNRKVYKCDTIAGLKLYNCARCNRRFPSPAKLKTHMVVHTREKPFKCRICLKTFTQTSSLYKHQRQLHGFSFNN</sequence>
<dbReference type="PROSITE" id="PS00028">
    <property type="entry name" value="ZINC_FINGER_C2H2_1"/>
    <property type="match status" value="14"/>
</dbReference>
<protein>
    <submittedName>
        <fullName evidence="10">Z585A-like protein</fullName>
    </submittedName>
</protein>
<feature type="domain" description="C2H2-type" evidence="9">
    <location>
        <begin position="511"/>
        <end position="539"/>
    </location>
</feature>
<feature type="domain" description="C2H2-type" evidence="9">
    <location>
        <begin position="483"/>
        <end position="510"/>
    </location>
</feature>
<keyword evidence="2" id="KW-0479">Metal-binding</keyword>
<keyword evidence="8" id="KW-1133">Transmembrane helix</keyword>
<dbReference type="EMBL" id="CP111021">
    <property type="protein sequence ID" value="WAR18138.1"/>
    <property type="molecule type" value="Genomic_DNA"/>
</dbReference>
<gene>
    <name evidence="10" type="ORF">MAR_032732</name>
</gene>
<evidence type="ECO:0000256" key="1">
    <source>
        <dbReference type="ARBA" id="ARBA00004123"/>
    </source>
</evidence>
<keyword evidence="8" id="KW-0472">Membrane</keyword>
<feature type="domain" description="C2H2-type" evidence="9">
    <location>
        <begin position="691"/>
        <end position="714"/>
    </location>
</feature>
<evidence type="ECO:0000313" key="10">
    <source>
        <dbReference type="EMBL" id="WAR18138.1"/>
    </source>
</evidence>
<feature type="domain" description="C2H2-type" evidence="9">
    <location>
        <begin position="17"/>
        <end position="44"/>
    </location>
</feature>
<evidence type="ECO:0000259" key="9">
    <source>
        <dbReference type="PROSITE" id="PS50157"/>
    </source>
</evidence>
<dbReference type="Gene3D" id="3.30.160.60">
    <property type="entry name" value="Classic Zinc Finger"/>
    <property type="match status" value="18"/>
</dbReference>
<accession>A0ABY7F7I3</accession>
<evidence type="ECO:0000256" key="6">
    <source>
        <dbReference type="ARBA" id="ARBA00023242"/>
    </source>
</evidence>
<feature type="domain" description="C2H2-type" evidence="9">
    <location>
        <begin position="544"/>
        <end position="571"/>
    </location>
</feature>
<feature type="domain" description="C2H2-type" evidence="9">
    <location>
        <begin position="289"/>
        <end position="316"/>
    </location>
</feature>
<dbReference type="PANTHER" id="PTHR16515">
    <property type="entry name" value="PR DOMAIN ZINC FINGER PROTEIN"/>
    <property type="match status" value="1"/>
</dbReference>
<feature type="domain" description="C2H2-type" evidence="9">
    <location>
        <begin position="217"/>
        <end position="244"/>
    </location>
</feature>
<dbReference type="Pfam" id="PF13912">
    <property type="entry name" value="zf-C2H2_6"/>
    <property type="match status" value="1"/>
</dbReference>
<keyword evidence="11" id="KW-1185">Reference proteome</keyword>
<comment type="subcellular location">
    <subcellularLocation>
        <location evidence="1">Nucleus</location>
    </subcellularLocation>
</comment>
<dbReference type="Proteomes" id="UP001164746">
    <property type="component" value="Chromosome 10"/>
</dbReference>
<dbReference type="InterPro" id="IPR050331">
    <property type="entry name" value="Zinc_finger"/>
</dbReference>
<keyword evidence="8" id="KW-0812">Transmembrane</keyword>
<keyword evidence="5" id="KW-0862">Zinc</keyword>
<evidence type="ECO:0000256" key="8">
    <source>
        <dbReference type="SAM" id="Phobius"/>
    </source>
</evidence>
<dbReference type="Pfam" id="PF00096">
    <property type="entry name" value="zf-C2H2"/>
    <property type="match status" value="11"/>
</dbReference>
<evidence type="ECO:0000256" key="4">
    <source>
        <dbReference type="ARBA" id="ARBA00022771"/>
    </source>
</evidence>
<feature type="domain" description="C2H2-type" evidence="9">
    <location>
        <begin position="663"/>
        <end position="690"/>
    </location>
</feature>
<feature type="domain" description="C2H2-type" evidence="9">
    <location>
        <begin position="155"/>
        <end position="182"/>
    </location>
</feature>
<feature type="domain" description="C2H2-type" evidence="9">
    <location>
        <begin position="328"/>
        <end position="355"/>
    </location>
</feature>
<reference evidence="10" key="1">
    <citation type="submission" date="2022-11" db="EMBL/GenBank/DDBJ databases">
        <title>Centuries of genome instability and evolution in soft-shell clam transmissible cancer (bioRxiv).</title>
        <authorList>
            <person name="Hart S.F.M."/>
            <person name="Yonemitsu M.A."/>
            <person name="Giersch R.M."/>
            <person name="Beal B.F."/>
            <person name="Arriagada G."/>
            <person name="Davis B.W."/>
            <person name="Ostrander E.A."/>
            <person name="Goff S.P."/>
            <person name="Metzger M.J."/>
        </authorList>
    </citation>
    <scope>NUCLEOTIDE SEQUENCE</scope>
    <source>
        <strain evidence="10">MELC-2E11</strain>
        <tissue evidence="10">Siphon/mantle</tissue>
    </source>
</reference>
<evidence type="ECO:0000256" key="2">
    <source>
        <dbReference type="ARBA" id="ARBA00022723"/>
    </source>
</evidence>
<dbReference type="PROSITE" id="PS50157">
    <property type="entry name" value="ZINC_FINGER_C2H2_2"/>
    <property type="match status" value="16"/>
</dbReference>
<dbReference type="PANTHER" id="PTHR16515:SF49">
    <property type="entry name" value="GASTRULA ZINC FINGER PROTEIN XLCGF49.1-LIKE-RELATED"/>
    <property type="match status" value="1"/>
</dbReference>
<feature type="domain" description="C2H2-type" evidence="9">
    <location>
        <begin position="97"/>
        <end position="125"/>
    </location>
</feature>
<dbReference type="InterPro" id="IPR036236">
    <property type="entry name" value="Znf_C2H2_sf"/>
</dbReference>
<dbReference type="SMART" id="SM00355">
    <property type="entry name" value="ZnF_C2H2"/>
    <property type="match status" value="16"/>
</dbReference>
<evidence type="ECO:0000256" key="3">
    <source>
        <dbReference type="ARBA" id="ARBA00022737"/>
    </source>
</evidence>
<keyword evidence="6" id="KW-0539">Nucleus</keyword>
<feature type="domain" description="C2H2-type" evidence="9">
    <location>
        <begin position="609"/>
        <end position="636"/>
    </location>
</feature>
<feature type="domain" description="C2H2-type" evidence="9">
    <location>
        <begin position="572"/>
        <end position="600"/>
    </location>
</feature>
<evidence type="ECO:0000313" key="11">
    <source>
        <dbReference type="Proteomes" id="UP001164746"/>
    </source>
</evidence>
<name>A0ABY7F7I3_MYAAR</name>
<keyword evidence="4 7" id="KW-0863">Zinc-finger</keyword>
<dbReference type="SUPFAM" id="SSF57667">
    <property type="entry name" value="beta-beta-alpha zinc fingers"/>
    <property type="match status" value="10"/>
</dbReference>
<dbReference type="Pfam" id="PF13465">
    <property type="entry name" value="zf-H2C2_2"/>
    <property type="match status" value="1"/>
</dbReference>
<feature type="domain" description="C2H2-type" evidence="9">
    <location>
        <begin position="69"/>
        <end position="96"/>
    </location>
</feature>
<proteinExistence type="predicted"/>
<feature type="transmembrane region" description="Helical" evidence="8">
    <location>
        <begin position="262"/>
        <end position="282"/>
    </location>
</feature>
<feature type="domain" description="C2H2-type" evidence="9">
    <location>
        <begin position="45"/>
        <end position="69"/>
    </location>
</feature>
<organism evidence="10 11">
    <name type="scientific">Mya arenaria</name>
    <name type="common">Soft-shell clam</name>
    <dbReference type="NCBI Taxonomy" id="6604"/>
    <lineage>
        <taxon>Eukaryota</taxon>
        <taxon>Metazoa</taxon>
        <taxon>Spiralia</taxon>
        <taxon>Lophotrochozoa</taxon>
        <taxon>Mollusca</taxon>
        <taxon>Bivalvia</taxon>
        <taxon>Autobranchia</taxon>
        <taxon>Heteroconchia</taxon>
        <taxon>Euheterodonta</taxon>
        <taxon>Imparidentia</taxon>
        <taxon>Neoheterodontei</taxon>
        <taxon>Myida</taxon>
        <taxon>Myoidea</taxon>
        <taxon>Myidae</taxon>
        <taxon>Mya</taxon>
    </lineage>
</organism>
<dbReference type="InterPro" id="IPR013087">
    <property type="entry name" value="Znf_C2H2_type"/>
</dbReference>
<feature type="domain" description="C2H2-type" evidence="9">
    <location>
        <begin position="183"/>
        <end position="205"/>
    </location>
</feature>
<keyword evidence="3" id="KW-0677">Repeat</keyword>
<evidence type="ECO:0000256" key="7">
    <source>
        <dbReference type="PROSITE-ProRule" id="PRU00042"/>
    </source>
</evidence>